<dbReference type="Proteomes" id="UP000324800">
    <property type="component" value="Unassembled WGS sequence"/>
</dbReference>
<gene>
    <name evidence="2" type="ORF">EZS28_033467</name>
</gene>
<evidence type="ECO:0000256" key="1">
    <source>
        <dbReference type="SAM" id="MobiDB-lite"/>
    </source>
</evidence>
<dbReference type="EMBL" id="SNRW01014859">
    <property type="protein sequence ID" value="KAA6371006.1"/>
    <property type="molecule type" value="Genomic_DNA"/>
</dbReference>
<feature type="region of interest" description="Disordered" evidence="1">
    <location>
        <begin position="83"/>
        <end position="104"/>
    </location>
</feature>
<accession>A0A5J4UJZ0</accession>
<name>A0A5J4UJZ0_9EUKA</name>
<dbReference type="AlphaFoldDB" id="A0A5J4UJZ0"/>
<comment type="caution">
    <text evidence="2">The sequence shown here is derived from an EMBL/GenBank/DDBJ whole genome shotgun (WGS) entry which is preliminary data.</text>
</comment>
<feature type="region of interest" description="Disordered" evidence="1">
    <location>
        <begin position="48"/>
        <end position="68"/>
    </location>
</feature>
<feature type="compositionally biased region" description="Polar residues" evidence="1">
    <location>
        <begin position="83"/>
        <end position="92"/>
    </location>
</feature>
<protein>
    <submittedName>
        <fullName evidence="2">Uncharacterized protein</fullName>
    </submittedName>
</protein>
<sequence>MSENSCLPDLKLEADAELQDSNIGQSNLNKNEASEIMALVEKILQEQADTSENSDISQPARSQEINSGNIKDAQMTLNGENQYLTKNSNQPNPAEDEATISKNSNQEQHTLLQLPDTNLKIIRIDGIIKDIDERVILQQLQFYGEVKYLNLDWVRKYILIRFADNKIAEMLVDEKQSIILSGVVYTPRWTSYAYEYIIKVRNNKI</sequence>
<evidence type="ECO:0000313" key="3">
    <source>
        <dbReference type="Proteomes" id="UP000324800"/>
    </source>
</evidence>
<evidence type="ECO:0000313" key="2">
    <source>
        <dbReference type="EMBL" id="KAA6371006.1"/>
    </source>
</evidence>
<organism evidence="2 3">
    <name type="scientific">Streblomastix strix</name>
    <dbReference type="NCBI Taxonomy" id="222440"/>
    <lineage>
        <taxon>Eukaryota</taxon>
        <taxon>Metamonada</taxon>
        <taxon>Preaxostyla</taxon>
        <taxon>Oxymonadida</taxon>
        <taxon>Streblomastigidae</taxon>
        <taxon>Streblomastix</taxon>
    </lineage>
</organism>
<reference evidence="2 3" key="1">
    <citation type="submission" date="2019-03" db="EMBL/GenBank/DDBJ databases">
        <title>Single cell metagenomics reveals metabolic interactions within the superorganism composed of flagellate Streblomastix strix and complex community of Bacteroidetes bacteria on its surface.</title>
        <authorList>
            <person name="Treitli S.C."/>
            <person name="Kolisko M."/>
            <person name="Husnik F."/>
            <person name="Keeling P."/>
            <person name="Hampl V."/>
        </authorList>
    </citation>
    <scope>NUCLEOTIDE SEQUENCE [LARGE SCALE GENOMIC DNA]</scope>
    <source>
        <strain evidence="2">ST1C</strain>
    </source>
</reference>
<proteinExistence type="predicted"/>